<sequence length="127" mass="14230">MVFLFVLYLNRNGMKKWIIEMRDACRDVLEGYHYRYEIDTDPRRTSGSISAESGNTRAPGQFGLSQQLPNDTCIDQMPTDTQITKAQRLKTQPDVITLTCGWVSEQGLAVATGKSQTLGHFTVGGRE</sequence>
<accession>A0AAW0PGA8</accession>
<keyword evidence="3" id="KW-1185">Reference proteome</keyword>
<feature type="compositionally biased region" description="Polar residues" evidence="1">
    <location>
        <begin position="45"/>
        <end position="64"/>
    </location>
</feature>
<dbReference type="Proteomes" id="UP001460270">
    <property type="component" value="Unassembled WGS sequence"/>
</dbReference>
<comment type="caution">
    <text evidence="2">The sequence shown here is derived from an EMBL/GenBank/DDBJ whole genome shotgun (WGS) entry which is preliminary data.</text>
</comment>
<name>A0AAW0PGA8_9GOBI</name>
<dbReference type="AlphaFoldDB" id="A0AAW0PGA8"/>
<proteinExistence type="predicted"/>
<dbReference type="EMBL" id="JBBPFD010000005">
    <property type="protein sequence ID" value="KAK7926254.1"/>
    <property type="molecule type" value="Genomic_DNA"/>
</dbReference>
<evidence type="ECO:0000313" key="3">
    <source>
        <dbReference type="Proteomes" id="UP001460270"/>
    </source>
</evidence>
<evidence type="ECO:0000313" key="2">
    <source>
        <dbReference type="EMBL" id="KAK7926254.1"/>
    </source>
</evidence>
<feature type="region of interest" description="Disordered" evidence="1">
    <location>
        <begin position="43"/>
        <end position="64"/>
    </location>
</feature>
<reference evidence="3" key="1">
    <citation type="submission" date="2024-04" db="EMBL/GenBank/DDBJ databases">
        <title>Salinicola lusitanus LLJ914,a marine bacterium isolated from the Okinawa Trough.</title>
        <authorList>
            <person name="Li J."/>
        </authorList>
    </citation>
    <scope>NUCLEOTIDE SEQUENCE [LARGE SCALE GENOMIC DNA]</scope>
</reference>
<protein>
    <submittedName>
        <fullName evidence="2">Uncharacterized protein</fullName>
    </submittedName>
</protein>
<organism evidence="2 3">
    <name type="scientific">Mugilogobius chulae</name>
    <name type="common">yellowstripe goby</name>
    <dbReference type="NCBI Taxonomy" id="88201"/>
    <lineage>
        <taxon>Eukaryota</taxon>
        <taxon>Metazoa</taxon>
        <taxon>Chordata</taxon>
        <taxon>Craniata</taxon>
        <taxon>Vertebrata</taxon>
        <taxon>Euteleostomi</taxon>
        <taxon>Actinopterygii</taxon>
        <taxon>Neopterygii</taxon>
        <taxon>Teleostei</taxon>
        <taxon>Neoteleostei</taxon>
        <taxon>Acanthomorphata</taxon>
        <taxon>Gobiaria</taxon>
        <taxon>Gobiiformes</taxon>
        <taxon>Gobioidei</taxon>
        <taxon>Gobiidae</taxon>
        <taxon>Gobionellinae</taxon>
        <taxon>Mugilogobius</taxon>
    </lineage>
</organism>
<evidence type="ECO:0000256" key="1">
    <source>
        <dbReference type="SAM" id="MobiDB-lite"/>
    </source>
</evidence>
<gene>
    <name evidence="2" type="ORF">WMY93_008564</name>
</gene>